<dbReference type="EC" id="2.3.-.-" evidence="2"/>
<evidence type="ECO:0000259" key="1">
    <source>
        <dbReference type="PROSITE" id="PS51186"/>
    </source>
</evidence>
<proteinExistence type="predicted"/>
<keyword evidence="2" id="KW-0808">Transferase</keyword>
<organism evidence="2 3">
    <name type="scientific">Deinococcus rufus</name>
    <dbReference type="NCBI Taxonomy" id="2136097"/>
    <lineage>
        <taxon>Bacteria</taxon>
        <taxon>Thermotogati</taxon>
        <taxon>Deinococcota</taxon>
        <taxon>Deinococci</taxon>
        <taxon>Deinococcales</taxon>
        <taxon>Deinococcaceae</taxon>
        <taxon>Deinococcus</taxon>
    </lineage>
</organism>
<dbReference type="GO" id="GO:0016746">
    <property type="term" value="F:acyltransferase activity"/>
    <property type="evidence" value="ECO:0007669"/>
    <property type="project" value="UniProtKB-KW"/>
</dbReference>
<evidence type="ECO:0000313" key="2">
    <source>
        <dbReference type="EMBL" id="MFC3832533.1"/>
    </source>
</evidence>
<dbReference type="InterPro" id="IPR000182">
    <property type="entry name" value="GNAT_dom"/>
</dbReference>
<sequence>MTPGRLVPPPIPPRQRPEVDALLARAMFPDPERIARQLAAYHVPGGPPVFVWEVAGRVVSAAGLHVTGDHTEILHVGTDPAHAGRGYARALLHAVADHLDLTTLTAETDAESVDFYRRTGFRVEAAPTRNGRARYRCTLTRR</sequence>
<dbReference type="InterPro" id="IPR016181">
    <property type="entry name" value="Acyl_CoA_acyltransferase"/>
</dbReference>
<dbReference type="CDD" id="cd04301">
    <property type="entry name" value="NAT_SF"/>
    <property type="match status" value="1"/>
</dbReference>
<dbReference type="Pfam" id="PF00583">
    <property type="entry name" value="Acetyltransf_1"/>
    <property type="match status" value="1"/>
</dbReference>
<feature type="domain" description="N-acetyltransferase" evidence="1">
    <location>
        <begin position="6"/>
        <end position="140"/>
    </location>
</feature>
<keyword evidence="2" id="KW-0012">Acyltransferase</keyword>
<keyword evidence="3" id="KW-1185">Reference proteome</keyword>
<protein>
    <submittedName>
        <fullName evidence="2">GNAT family N-acetyltransferase</fullName>
        <ecNumber evidence="2">2.3.-.-</ecNumber>
    </submittedName>
</protein>
<gene>
    <name evidence="2" type="ORF">ACFOSB_06640</name>
</gene>
<dbReference type="Proteomes" id="UP001595803">
    <property type="component" value="Unassembled WGS sequence"/>
</dbReference>
<dbReference type="RefSeq" id="WP_322474094.1">
    <property type="nucleotide sequence ID" value="NZ_JBHRZG010000006.1"/>
</dbReference>
<reference evidence="3" key="1">
    <citation type="journal article" date="2019" name="Int. J. Syst. Evol. Microbiol.">
        <title>The Global Catalogue of Microorganisms (GCM) 10K type strain sequencing project: providing services to taxonomists for standard genome sequencing and annotation.</title>
        <authorList>
            <consortium name="The Broad Institute Genomics Platform"/>
            <consortium name="The Broad Institute Genome Sequencing Center for Infectious Disease"/>
            <person name="Wu L."/>
            <person name="Ma J."/>
        </authorList>
    </citation>
    <scope>NUCLEOTIDE SEQUENCE [LARGE SCALE GENOMIC DNA]</scope>
    <source>
        <strain evidence="3">CCTCC AB 2017081</strain>
    </source>
</reference>
<comment type="caution">
    <text evidence="2">The sequence shown here is derived from an EMBL/GenBank/DDBJ whole genome shotgun (WGS) entry which is preliminary data.</text>
</comment>
<dbReference type="Gene3D" id="3.40.630.30">
    <property type="match status" value="1"/>
</dbReference>
<dbReference type="EMBL" id="JBHRZG010000006">
    <property type="protein sequence ID" value="MFC3832533.1"/>
    <property type="molecule type" value="Genomic_DNA"/>
</dbReference>
<name>A0ABV7Z622_9DEIO</name>
<dbReference type="PROSITE" id="PS51186">
    <property type="entry name" value="GNAT"/>
    <property type="match status" value="1"/>
</dbReference>
<accession>A0ABV7Z622</accession>
<evidence type="ECO:0000313" key="3">
    <source>
        <dbReference type="Proteomes" id="UP001595803"/>
    </source>
</evidence>
<dbReference type="SUPFAM" id="SSF55729">
    <property type="entry name" value="Acyl-CoA N-acyltransferases (Nat)"/>
    <property type="match status" value="1"/>
</dbReference>